<evidence type="ECO:0000256" key="5">
    <source>
        <dbReference type="ARBA" id="ARBA00022723"/>
    </source>
</evidence>
<comment type="similarity">
    <text evidence="3 10">Belongs to the cytochrome P450 family.</text>
</comment>
<dbReference type="InterPro" id="IPR036396">
    <property type="entry name" value="Cyt_P450_sf"/>
</dbReference>
<keyword evidence="13" id="KW-1185">Reference proteome</keyword>
<evidence type="ECO:0000256" key="10">
    <source>
        <dbReference type="RuleBase" id="RU000461"/>
    </source>
</evidence>
<evidence type="ECO:0000256" key="7">
    <source>
        <dbReference type="ARBA" id="ARBA00023004"/>
    </source>
</evidence>
<dbReference type="InterPro" id="IPR017972">
    <property type="entry name" value="Cyt_P450_CS"/>
</dbReference>
<dbReference type="GO" id="GO:0016705">
    <property type="term" value="F:oxidoreductase activity, acting on paired donors, with incorporation or reduction of molecular oxygen"/>
    <property type="evidence" value="ECO:0007669"/>
    <property type="project" value="InterPro"/>
</dbReference>
<evidence type="ECO:0000313" key="12">
    <source>
        <dbReference type="EMBL" id="KIJ45334.1"/>
    </source>
</evidence>
<feature type="signal peptide" evidence="11">
    <location>
        <begin position="1"/>
        <end position="16"/>
    </location>
</feature>
<dbReference type="OrthoDB" id="2789670at2759"/>
<organism evidence="12 13">
    <name type="scientific">Sphaerobolus stellatus (strain SS14)</name>
    <dbReference type="NCBI Taxonomy" id="990650"/>
    <lineage>
        <taxon>Eukaryota</taxon>
        <taxon>Fungi</taxon>
        <taxon>Dikarya</taxon>
        <taxon>Basidiomycota</taxon>
        <taxon>Agaricomycotina</taxon>
        <taxon>Agaricomycetes</taxon>
        <taxon>Phallomycetidae</taxon>
        <taxon>Geastrales</taxon>
        <taxon>Sphaerobolaceae</taxon>
        <taxon>Sphaerobolus</taxon>
    </lineage>
</organism>
<evidence type="ECO:0008006" key="14">
    <source>
        <dbReference type="Google" id="ProtNLM"/>
    </source>
</evidence>
<dbReference type="HOGENOM" id="CLU_001570_2_3_1"/>
<dbReference type="GO" id="GO:0004497">
    <property type="term" value="F:monooxygenase activity"/>
    <property type="evidence" value="ECO:0007669"/>
    <property type="project" value="UniProtKB-KW"/>
</dbReference>
<evidence type="ECO:0000256" key="3">
    <source>
        <dbReference type="ARBA" id="ARBA00010617"/>
    </source>
</evidence>
<proteinExistence type="inferred from homology"/>
<dbReference type="InterPro" id="IPR050364">
    <property type="entry name" value="Cytochrome_P450_fung"/>
</dbReference>
<keyword evidence="6 10" id="KW-0560">Oxidoreductase</keyword>
<sequence>MKPLVKACFLFTTAIGNMLNAALSPIAIDPKQVGNYTGIAVRPSSPGASSTCSSGITITLRSAKTNSARRVEVAILGLTTLIFRLIKQGRIPKGLRLPPGPRPKPIIGNLLDLPANHEWITYDQWARTYGDLVHVDVLGTHMIWVNSRELAYEIFERRSSIYSDRISFTMLNELVNSTWNFGLQRYGSWWRRHRRAMHTKFHSKAAEALHPIQIKHTRLDWSSNVVTSDVCQRVMIRDLLQKLLHSPEKYTAHLLHTAGAMIMEVAYGIYIKHENDPYLVNAFKVVRSVDEAATPGRFLVDILPWLKYIPAWVPGAEFQRKAVIWRKFAQDLLDLPFQETKNRMSEGIADLSLVSSHLTDIATKPTNESDDELVIKNTAATMFAGGTDTTANTIRSFILAMILYPEVQKKAQKELDDVLGNQRLVEFGDMDSLPYVMAVCKEALRWHPLLPSGIGHMASEDDVIQGYFIPKGTVVLGNVWKILHNEADFGPETDKFNPERYFMPGIRDPATSGAFGFGRRICAGRFMALNSVFIAIASVLQVFELSNPHDESGKEIPVEYDFESGLFSFPAEFKCTIQPRTPAAEELILRSATNDV</sequence>
<evidence type="ECO:0000256" key="11">
    <source>
        <dbReference type="SAM" id="SignalP"/>
    </source>
</evidence>
<dbReference type="PRINTS" id="PR00463">
    <property type="entry name" value="EP450I"/>
</dbReference>
<evidence type="ECO:0000256" key="8">
    <source>
        <dbReference type="ARBA" id="ARBA00023033"/>
    </source>
</evidence>
<dbReference type="Pfam" id="PF00067">
    <property type="entry name" value="p450"/>
    <property type="match status" value="1"/>
</dbReference>
<evidence type="ECO:0000313" key="13">
    <source>
        <dbReference type="Proteomes" id="UP000054279"/>
    </source>
</evidence>
<dbReference type="PROSITE" id="PS00086">
    <property type="entry name" value="CYTOCHROME_P450"/>
    <property type="match status" value="1"/>
</dbReference>
<dbReference type="Gene3D" id="1.10.630.10">
    <property type="entry name" value="Cytochrome P450"/>
    <property type="match status" value="1"/>
</dbReference>
<keyword evidence="11" id="KW-0732">Signal</keyword>
<feature type="chain" id="PRO_5002204619" description="Cytochrome P450" evidence="11">
    <location>
        <begin position="17"/>
        <end position="596"/>
    </location>
</feature>
<evidence type="ECO:0000256" key="2">
    <source>
        <dbReference type="ARBA" id="ARBA00005179"/>
    </source>
</evidence>
<feature type="binding site" description="axial binding residue" evidence="9">
    <location>
        <position position="522"/>
    </location>
    <ligand>
        <name>heme</name>
        <dbReference type="ChEBI" id="CHEBI:30413"/>
    </ligand>
    <ligandPart>
        <name>Fe</name>
        <dbReference type="ChEBI" id="CHEBI:18248"/>
    </ligandPart>
</feature>
<dbReference type="GO" id="GO:0020037">
    <property type="term" value="F:heme binding"/>
    <property type="evidence" value="ECO:0007669"/>
    <property type="project" value="InterPro"/>
</dbReference>
<keyword evidence="7 9" id="KW-0408">Iron</keyword>
<reference evidence="12 13" key="1">
    <citation type="submission" date="2014-06" db="EMBL/GenBank/DDBJ databases">
        <title>Evolutionary Origins and Diversification of the Mycorrhizal Mutualists.</title>
        <authorList>
            <consortium name="DOE Joint Genome Institute"/>
            <consortium name="Mycorrhizal Genomics Consortium"/>
            <person name="Kohler A."/>
            <person name="Kuo A."/>
            <person name="Nagy L.G."/>
            <person name="Floudas D."/>
            <person name="Copeland A."/>
            <person name="Barry K.W."/>
            <person name="Cichocki N."/>
            <person name="Veneault-Fourrey C."/>
            <person name="LaButti K."/>
            <person name="Lindquist E.A."/>
            <person name="Lipzen A."/>
            <person name="Lundell T."/>
            <person name="Morin E."/>
            <person name="Murat C."/>
            <person name="Riley R."/>
            <person name="Ohm R."/>
            <person name="Sun H."/>
            <person name="Tunlid A."/>
            <person name="Henrissat B."/>
            <person name="Grigoriev I.V."/>
            <person name="Hibbett D.S."/>
            <person name="Martin F."/>
        </authorList>
    </citation>
    <scope>NUCLEOTIDE SEQUENCE [LARGE SCALE GENOMIC DNA]</scope>
    <source>
        <strain evidence="12 13">SS14</strain>
    </source>
</reference>
<comment type="pathway">
    <text evidence="2">Secondary metabolite biosynthesis.</text>
</comment>
<dbReference type="CDD" id="cd11065">
    <property type="entry name" value="CYP64-like"/>
    <property type="match status" value="1"/>
</dbReference>
<evidence type="ECO:0000256" key="1">
    <source>
        <dbReference type="ARBA" id="ARBA00001971"/>
    </source>
</evidence>
<dbReference type="Proteomes" id="UP000054279">
    <property type="component" value="Unassembled WGS sequence"/>
</dbReference>
<evidence type="ECO:0000256" key="6">
    <source>
        <dbReference type="ARBA" id="ARBA00023002"/>
    </source>
</evidence>
<protein>
    <recommendedName>
        <fullName evidence="14">Cytochrome P450</fullName>
    </recommendedName>
</protein>
<keyword evidence="4 9" id="KW-0349">Heme</keyword>
<dbReference type="GO" id="GO:0005506">
    <property type="term" value="F:iron ion binding"/>
    <property type="evidence" value="ECO:0007669"/>
    <property type="project" value="InterPro"/>
</dbReference>
<dbReference type="EMBL" id="KN837112">
    <property type="protein sequence ID" value="KIJ45334.1"/>
    <property type="molecule type" value="Genomic_DNA"/>
</dbReference>
<evidence type="ECO:0000256" key="4">
    <source>
        <dbReference type="ARBA" id="ARBA00022617"/>
    </source>
</evidence>
<dbReference type="SUPFAM" id="SSF48264">
    <property type="entry name" value="Cytochrome P450"/>
    <property type="match status" value="1"/>
</dbReference>
<gene>
    <name evidence="12" type="ORF">M422DRAFT_251106</name>
</gene>
<dbReference type="InterPro" id="IPR002401">
    <property type="entry name" value="Cyt_P450_E_grp-I"/>
</dbReference>
<dbReference type="InterPro" id="IPR001128">
    <property type="entry name" value="Cyt_P450"/>
</dbReference>
<evidence type="ECO:0000256" key="9">
    <source>
        <dbReference type="PIRSR" id="PIRSR602401-1"/>
    </source>
</evidence>
<keyword evidence="8 10" id="KW-0503">Monooxygenase</keyword>
<dbReference type="PRINTS" id="PR00385">
    <property type="entry name" value="P450"/>
</dbReference>
<accession>A0A0C9VE69</accession>
<dbReference type="AlphaFoldDB" id="A0A0C9VE69"/>
<keyword evidence="5 9" id="KW-0479">Metal-binding</keyword>
<dbReference type="PANTHER" id="PTHR46300">
    <property type="entry name" value="P450, PUTATIVE (EUROFUNG)-RELATED-RELATED"/>
    <property type="match status" value="1"/>
</dbReference>
<dbReference type="PANTHER" id="PTHR46300:SF7">
    <property type="entry name" value="P450, PUTATIVE (EUROFUNG)-RELATED"/>
    <property type="match status" value="1"/>
</dbReference>
<name>A0A0C9VE69_SPHS4</name>
<comment type="cofactor">
    <cofactor evidence="1 9">
        <name>heme</name>
        <dbReference type="ChEBI" id="CHEBI:30413"/>
    </cofactor>
</comment>